<dbReference type="Proteomes" id="UP000634136">
    <property type="component" value="Unassembled WGS sequence"/>
</dbReference>
<accession>A0A834WZI8</accession>
<reference evidence="1" key="1">
    <citation type="submission" date="2020-09" db="EMBL/GenBank/DDBJ databases">
        <title>Genome-Enabled Discovery of Anthraquinone Biosynthesis in Senna tora.</title>
        <authorList>
            <person name="Kang S.-H."/>
            <person name="Pandey R.P."/>
            <person name="Lee C.-M."/>
            <person name="Sim J.-S."/>
            <person name="Jeong J.-T."/>
            <person name="Choi B.-S."/>
            <person name="Jung M."/>
            <person name="Ginzburg D."/>
            <person name="Zhao K."/>
            <person name="Won S.Y."/>
            <person name="Oh T.-J."/>
            <person name="Yu Y."/>
            <person name="Kim N.-H."/>
            <person name="Lee O.R."/>
            <person name="Lee T.-H."/>
            <person name="Bashyal P."/>
            <person name="Kim T.-S."/>
            <person name="Lee W.-H."/>
            <person name="Kawkins C."/>
            <person name="Kim C.-K."/>
            <person name="Kim J.S."/>
            <person name="Ahn B.O."/>
            <person name="Rhee S.Y."/>
            <person name="Sohng J.K."/>
        </authorList>
    </citation>
    <scope>NUCLEOTIDE SEQUENCE</scope>
    <source>
        <tissue evidence="1">Leaf</tissue>
    </source>
</reference>
<sequence>MVKVFSLTKQMFRLPDHQVAETPIPWCPCPNSHRHQVVETPAPL</sequence>
<evidence type="ECO:0000313" key="1">
    <source>
        <dbReference type="EMBL" id="KAF7835248.1"/>
    </source>
</evidence>
<dbReference type="AlphaFoldDB" id="A0A834WZI8"/>
<comment type="caution">
    <text evidence="1">The sequence shown here is derived from an EMBL/GenBank/DDBJ whole genome shotgun (WGS) entry which is preliminary data.</text>
</comment>
<organism evidence="1 2">
    <name type="scientific">Senna tora</name>
    <dbReference type="NCBI Taxonomy" id="362788"/>
    <lineage>
        <taxon>Eukaryota</taxon>
        <taxon>Viridiplantae</taxon>
        <taxon>Streptophyta</taxon>
        <taxon>Embryophyta</taxon>
        <taxon>Tracheophyta</taxon>
        <taxon>Spermatophyta</taxon>
        <taxon>Magnoliopsida</taxon>
        <taxon>eudicotyledons</taxon>
        <taxon>Gunneridae</taxon>
        <taxon>Pentapetalae</taxon>
        <taxon>rosids</taxon>
        <taxon>fabids</taxon>
        <taxon>Fabales</taxon>
        <taxon>Fabaceae</taxon>
        <taxon>Caesalpinioideae</taxon>
        <taxon>Cassia clade</taxon>
        <taxon>Senna</taxon>
    </lineage>
</organism>
<evidence type="ECO:0000313" key="2">
    <source>
        <dbReference type="Proteomes" id="UP000634136"/>
    </source>
</evidence>
<gene>
    <name evidence="1" type="ORF">G2W53_010107</name>
</gene>
<keyword evidence="2" id="KW-1185">Reference proteome</keyword>
<proteinExistence type="predicted"/>
<dbReference type="EMBL" id="JAAIUW010000004">
    <property type="protein sequence ID" value="KAF7835248.1"/>
    <property type="molecule type" value="Genomic_DNA"/>
</dbReference>
<protein>
    <submittedName>
        <fullName evidence="1">Uncharacterized protein</fullName>
    </submittedName>
</protein>
<name>A0A834WZI8_9FABA</name>